<dbReference type="Proteomes" id="UP000316238">
    <property type="component" value="Unassembled WGS sequence"/>
</dbReference>
<reference evidence="2" key="1">
    <citation type="submission" date="2017-07" db="EMBL/GenBank/DDBJ databases">
        <title>The cable genome - Insights into the physiology and evolution of filamentous bacteria capable of sulfide oxidation via long distance electron transfer.</title>
        <authorList>
            <person name="Thorup C."/>
            <person name="Bjerg J.T."/>
            <person name="Schreiber L."/>
            <person name="Nielsen L.P."/>
            <person name="Kjeldsen K.U."/>
            <person name="Boesen T."/>
            <person name="Boggild A."/>
            <person name="Meysman F."/>
            <person name="Geelhoed J."/>
            <person name="Schramm A."/>
        </authorList>
    </citation>
    <scope>NUCLEOTIDE SEQUENCE [LARGE SCALE GENOMIC DNA]</scope>
    <source>
        <strain evidence="2">GS</strain>
    </source>
</reference>
<dbReference type="InterPro" id="IPR015867">
    <property type="entry name" value="N-reg_PII/ATP_PRibTrfase_C"/>
</dbReference>
<name>A0A521G0J4_9BACT</name>
<accession>A0A521G0J4</accession>
<dbReference type="PANTHER" id="PTHR23419:SF8">
    <property type="entry name" value="FI09726P"/>
    <property type="match status" value="1"/>
</dbReference>
<evidence type="ECO:0000313" key="3">
    <source>
        <dbReference type="Proteomes" id="UP000316238"/>
    </source>
</evidence>
<dbReference type="GO" id="GO:0010038">
    <property type="term" value="P:response to metal ion"/>
    <property type="evidence" value="ECO:0007669"/>
    <property type="project" value="InterPro"/>
</dbReference>
<dbReference type="InterPro" id="IPR004323">
    <property type="entry name" value="Ion_tolerance_CutA"/>
</dbReference>
<proteinExistence type="inferred from homology"/>
<protein>
    <submittedName>
        <fullName evidence="2">Divalent cation tolerance protein</fullName>
    </submittedName>
</protein>
<dbReference type="GO" id="GO:0005507">
    <property type="term" value="F:copper ion binding"/>
    <property type="evidence" value="ECO:0007669"/>
    <property type="project" value="TreeGrafter"/>
</dbReference>
<dbReference type="SUPFAM" id="SSF54913">
    <property type="entry name" value="GlnB-like"/>
    <property type="match status" value="1"/>
</dbReference>
<dbReference type="AlphaFoldDB" id="A0A521G0J4"/>
<evidence type="ECO:0000313" key="2">
    <source>
        <dbReference type="EMBL" id="TAA74554.1"/>
    </source>
</evidence>
<comment type="caution">
    <text evidence="2">The sequence shown here is derived from an EMBL/GenBank/DDBJ whole genome shotgun (WGS) entry which is preliminary data.</text>
</comment>
<organism evidence="2 3">
    <name type="scientific">Candidatus Electronema aureum</name>
    <dbReference type="NCBI Taxonomy" id="2005002"/>
    <lineage>
        <taxon>Bacteria</taxon>
        <taxon>Pseudomonadati</taxon>
        <taxon>Thermodesulfobacteriota</taxon>
        <taxon>Desulfobulbia</taxon>
        <taxon>Desulfobulbales</taxon>
        <taxon>Desulfobulbaceae</taxon>
        <taxon>Candidatus Electronema</taxon>
    </lineage>
</organism>
<sequence length="109" mass="12396">MTSKEYCIVITTFTDDRNGQQIIDALLAERLAACVQVLPIQSFYHWQGKVNCDAEKLVLIKTKCSLYAQVQQTILSHHAYEVPEIIQVPITDGLPAYLNWISKECRAQN</sequence>
<dbReference type="Gene3D" id="3.30.70.120">
    <property type="match status" value="1"/>
</dbReference>
<evidence type="ECO:0000256" key="1">
    <source>
        <dbReference type="ARBA" id="ARBA00010169"/>
    </source>
</evidence>
<dbReference type="EMBL" id="NQJD01000023">
    <property type="protein sequence ID" value="TAA74554.1"/>
    <property type="molecule type" value="Genomic_DNA"/>
</dbReference>
<gene>
    <name evidence="2" type="ORF">CDV28_12326</name>
</gene>
<dbReference type="Pfam" id="PF03091">
    <property type="entry name" value="CutA1"/>
    <property type="match status" value="1"/>
</dbReference>
<keyword evidence="3" id="KW-1185">Reference proteome</keyword>
<comment type="similarity">
    <text evidence="1">Belongs to the CutA family.</text>
</comment>
<dbReference type="InterPro" id="IPR011322">
    <property type="entry name" value="N-reg_PII-like_a/b"/>
</dbReference>
<dbReference type="PANTHER" id="PTHR23419">
    <property type="entry name" value="DIVALENT CATION TOLERANCE CUTA-RELATED"/>
    <property type="match status" value="1"/>
</dbReference>